<accession>A0A9P5ZT55</accession>
<comment type="caution">
    <text evidence="1">The sequence shown here is derived from an EMBL/GenBank/DDBJ whole genome shotgun (WGS) entry which is preliminary data.</text>
</comment>
<name>A0A9P5ZT55_PLEER</name>
<keyword evidence="2" id="KW-1185">Reference proteome</keyword>
<dbReference type="AlphaFoldDB" id="A0A9P5ZT55"/>
<sequence length="91" mass="10320">MDPLSITAAVVTFIDVAVHIKDSVDKIGQNRQTLKELTSDVIDELIELRKLCQHREGDLDRVRLDYDSIRALESLQSSVVSFDLGWIRTHA</sequence>
<proteinExistence type="predicted"/>
<reference evidence="1" key="1">
    <citation type="submission" date="2020-11" db="EMBL/GenBank/DDBJ databases">
        <authorList>
            <consortium name="DOE Joint Genome Institute"/>
            <person name="Ahrendt S."/>
            <person name="Riley R."/>
            <person name="Andreopoulos W."/>
            <person name="Labutti K."/>
            <person name="Pangilinan J."/>
            <person name="Ruiz-Duenas F.J."/>
            <person name="Barrasa J.M."/>
            <person name="Sanchez-Garcia M."/>
            <person name="Camarero S."/>
            <person name="Miyauchi S."/>
            <person name="Serrano A."/>
            <person name="Linde D."/>
            <person name="Babiker R."/>
            <person name="Drula E."/>
            <person name="Ayuso-Fernandez I."/>
            <person name="Pacheco R."/>
            <person name="Padilla G."/>
            <person name="Ferreira P."/>
            <person name="Barriuso J."/>
            <person name="Kellner H."/>
            <person name="Castanera R."/>
            <person name="Alfaro M."/>
            <person name="Ramirez L."/>
            <person name="Pisabarro A.G."/>
            <person name="Kuo A."/>
            <person name="Tritt A."/>
            <person name="Lipzen A."/>
            <person name="He G."/>
            <person name="Yan M."/>
            <person name="Ng V."/>
            <person name="Cullen D."/>
            <person name="Martin F."/>
            <person name="Rosso M.-N."/>
            <person name="Henrissat B."/>
            <person name="Hibbett D."/>
            <person name="Martinez A.T."/>
            <person name="Grigoriev I.V."/>
        </authorList>
    </citation>
    <scope>NUCLEOTIDE SEQUENCE</scope>
    <source>
        <strain evidence="1">ATCC 90797</strain>
    </source>
</reference>
<evidence type="ECO:0008006" key="3">
    <source>
        <dbReference type="Google" id="ProtNLM"/>
    </source>
</evidence>
<organism evidence="1 2">
    <name type="scientific">Pleurotus eryngii</name>
    <name type="common">Boletus of the steppes</name>
    <dbReference type="NCBI Taxonomy" id="5323"/>
    <lineage>
        <taxon>Eukaryota</taxon>
        <taxon>Fungi</taxon>
        <taxon>Dikarya</taxon>
        <taxon>Basidiomycota</taxon>
        <taxon>Agaricomycotina</taxon>
        <taxon>Agaricomycetes</taxon>
        <taxon>Agaricomycetidae</taxon>
        <taxon>Agaricales</taxon>
        <taxon>Pleurotineae</taxon>
        <taxon>Pleurotaceae</taxon>
        <taxon>Pleurotus</taxon>
    </lineage>
</organism>
<dbReference type="Proteomes" id="UP000807025">
    <property type="component" value="Unassembled WGS sequence"/>
</dbReference>
<dbReference type="EMBL" id="MU154578">
    <property type="protein sequence ID" value="KAF9494007.1"/>
    <property type="molecule type" value="Genomic_DNA"/>
</dbReference>
<evidence type="ECO:0000313" key="1">
    <source>
        <dbReference type="EMBL" id="KAF9494007.1"/>
    </source>
</evidence>
<dbReference type="OrthoDB" id="2978551at2759"/>
<protein>
    <recommendedName>
        <fullName evidence="3">Fungal N-terminal domain-containing protein</fullName>
    </recommendedName>
</protein>
<gene>
    <name evidence="1" type="ORF">BDN71DRAFT_1449474</name>
</gene>
<evidence type="ECO:0000313" key="2">
    <source>
        <dbReference type="Proteomes" id="UP000807025"/>
    </source>
</evidence>